<comment type="caution">
    <text evidence="1">The sequence shown here is derived from an EMBL/GenBank/DDBJ whole genome shotgun (WGS) entry which is preliminary data.</text>
</comment>
<evidence type="ECO:0000313" key="2">
    <source>
        <dbReference type="Proteomes" id="UP000003438"/>
    </source>
</evidence>
<proteinExistence type="predicted"/>
<name>D1PJA1_9FIRM</name>
<organism evidence="1 2">
    <name type="scientific">Subdoligranulum variabile DSM 15176</name>
    <dbReference type="NCBI Taxonomy" id="411471"/>
    <lineage>
        <taxon>Bacteria</taxon>
        <taxon>Bacillati</taxon>
        <taxon>Bacillota</taxon>
        <taxon>Clostridia</taxon>
        <taxon>Eubacteriales</taxon>
        <taxon>Oscillospiraceae</taxon>
        <taxon>Subdoligranulum</taxon>
    </lineage>
</organism>
<reference evidence="1" key="1">
    <citation type="submission" date="2009-12" db="EMBL/GenBank/DDBJ databases">
        <authorList>
            <person name="Weinstock G."/>
            <person name="Sodergren E."/>
            <person name="Clifton S."/>
            <person name="Fulton L."/>
            <person name="Fulton B."/>
            <person name="Courtney L."/>
            <person name="Fronick C."/>
            <person name="Harrison M."/>
            <person name="Strong C."/>
            <person name="Farmer C."/>
            <person name="Delahaunty K."/>
            <person name="Markovic C."/>
            <person name="Hall O."/>
            <person name="Minx P."/>
            <person name="Tomlinson C."/>
            <person name="Mitreva M."/>
            <person name="Nelson J."/>
            <person name="Hou S."/>
            <person name="Wollam A."/>
            <person name="Pepin K.H."/>
            <person name="Johnson M."/>
            <person name="Bhonagiri V."/>
            <person name="Nash W.E."/>
            <person name="Warren W."/>
            <person name="Chinwalla A."/>
            <person name="Mardis E.R."/>
            <person name="Wilson R.K."/>
        </authorList>
    </citation>
    <scope>NUCLEOTIDE SEQUENCE [LARGE SCALE GENOMIC DNA]</scope>
    <source>
        <strain evidence="1">DSM 15176</strain>
    </source>
</reference>
<dbReference type="Proteomes" id="UP000003438">
    <property type="component" value="Unassembled WGS sequence"/>
</dbReference>
<gene>
    <name evidence="1" type="ORF">SUBVAR_04421</name>
</gene>
<evidence type="ECO:0000313" key="1">
    <source>
        <dbReference type="EMBL" id="EFB77261.1"/>
    </source>
</evidence>
<keyword evidence="2" id="KW-1185">Reference proteome</keyword>
<protein>
    <submittedName>
        <fullName evidence="1">Uncharacterized protein</fullName>
    </submittedName>
</protein>
<dbReference type="STRING" id="411471.SUBVAR_04421"/>
<dbReference type="EMBL" id="ACBY02000013">
    <property type="protein sequence ID" value="EFB77261.1"/>
    <property type="molecule type" value="Genomic_DNA"/>
</dbReference>
<dbReference type="AlphaFoldDB" id="D1PJA1"/>
<accession>D1PJA1</accession>
<sequence>MLQTNEAKVKLQAQLQRVPGAGKGMQSGAVQWFAEGTGKRQSLSIR</sequence>
<dbReference type="HOGENOM" id="CLU_3189826_0_0_9"/>